<gene>
    <name evidence="5" type="ORF">TI39_contig4233g00007</name>
</gene>
<feature type="signal peptide" evidence="2">
    <location>
        <begin position="1"/>
        <end position="20"/>
    </location>
</feature>
<organism evidence="5 6">
    <name type="scientific">Zymoseptoria brevis</name>
    <dbReference type="NCBI Taxonomy" id="1047168"/>
    <lineage>
        <taxon>Eukaryota</taxon>
        <taxon>Fungi</taxon>
        <taxon>Dikarya</taxon>
        <taxon>Ascomycota</taxon>
        <taxon>Pezizomycotina</taxon>
        <taxon>Dothideomycetes</taxon>
        <taxon>Dothideomycetidae</taxon>
        <taxon>Mycosphaerellales</taxon>
        <taxon>Mycosphaerellaceae</taxon>
        <taxon>Zymoseptoria</taxon>
    </lineage>
</organism>
<feature type="domain" description="Beta-lactamase-like ARB-00930-like C-terminal" evidence="4">
    <location>
        <begin position="417"/>
        <end position="553"/>
    </location>
</feature>
<dbReference type="OrthoDB" id="5946976at2759"/>
<dbReference type="InterPro" id="IPR051478">
    <property type="entry name" value="Beta-lactamase-like_AB/R"/>
</dbReference>
<feature type="chain" id="PRO_5002468248" evidence="2">
    <location>
        <begin position="21"/>
        <end position="576"/>
    </location>
</feature>
<proteinExistence type="inferred from homology"/>
<evidence type="ECO:0000259" key="3">
    <source>
        <dbReference type="Pfam" id="PF00144"/>
    </source>
</evidence>
<evidence type="ECO:0000313" key="6">
    <source>
        <dbReference type="Proteomes" id="UP000033647"/>
    </source>
</evidence>
<dbReference type="PANTHER" id="PTHR22935:SF95">
    <property type="entry name" value="BETA-LACTAMASE-LIKE 1-RELATED"/>
    <property type="match status" value="1"/>
</dbReference>
<protein>
    <submittedName>
        <fullName evidence="5">Beta-lactamase like protein</fullName>
    </submittedName>
</protein>
<comment type="similarity">
    <text evidence="1">Belongs to the beta-lactamase family.</text>
</comment>
<comment type="caution">
    <text evidence="5">The sequence shown here is derived from an EMBL/GenBank/DDBJ whole genome shotgun (WGS) entry which is preliminary data.</text>
</comment>
<evidence type="ECO:0000256" key="1">
    <source>
        <dbReference type="ARBA" id="ARBA00038473"/>
    </source>
</evidence>
<evidence type="ECO:0000259" key="4">
    <source>
        <dbReference type="Pfam" id="PF26335"/>
    </source>
</evidence>
<dbReference type="Pfam" id="PF00144">
    <property type="entry name" value="Beta-lactamase"/>
    <property type="match status" value="1"/>
</dbReference>
<feature type="domain" description="Beta-lactamase-related" evidence="3">
    <location>
        <begin position="89"/>
        <end position="392"/>
    </location>
</feature>
<dbReference type="STRING" id="1047168.A0A0F4G9C6"/>
<evidence type="ECO:0000313" key="5">
    <source>
        <dbReference type="EMBL" id="KJX93929.1"/>
    </source>
</evidence>
<dbReference type="AlphaFoldDB" id="A0A0F4G9C6"/>
<name>A0A0F4G9C6_9PEZI</name>
<dbReference type="EMBL" id="LAFY01004192">
    <property type="protein sequence ID" value="KJX93929.1"/>
    <property type="molecule type" value="Genomic_DNA"/>
</dbReference>
<reference evidence="5 6" key="1">
    <citation type="submission" date="2015-03" db="EMBL/GenBank/DDBJ databases">
        <title>RNA-seq based gene annotation and comparative genomics of four Zymoseptoria species reveal species-specific pathogenicity related genes and transposable element activity.</title>
        <authorList>
            <person name="Grandaubert J."/>
            <person name="Bhattacharyya A."/>
            <person name="Stukenbrock E.H."/>
        </authorList>
    </citation>
    <scope>NUCLEOTIDE SEQUENCE [LARGE SCALE GENOMIC DNA]</scope>
    <source>
        <strain evidence="5 6">Zb18110</strain>
    </source>
</reference>
<accession>A0A0F4G9C6</accession>
<sequence>MMHTMKLLSGLSLLLASGSAQCFDPSPAFPVPSWGQNGQSLVSVLKSIEGKISTIVSKQAYDASSFSIELTSASNTIWSMHHTAVRRNEDRPGTETVDENSIFRISAITKVFTVLALLQEHQAGSLNLEDAISKHLPELSGEIAWANITLRALASHLSGVPREFAHSDLINSLEDPTSVGLPPATKDGCPTCDEYNHYLPCTAEDLLEAVRKLDPVFRPNDKSTYSNVAFELIGMAVEKSTGKDFGTYLQKEVIDRLGMKSTSMNPPSTDKRAVLPIWSKGDNYWGIDAGVQNATAGMYATSSDMSKLLQHILSNENQIVRSVNWLLPVSWATGFRTFYGMPWEILRTEKVLEAKQRPVTFVTKSGGMPGYYSRITLMPEYGLGLTILVGGETELLSELQELITTRLIREGDPILWSELADAYDGRYLAKDSSLNSSLTISTTPTGGMRVTTFISNGTNALQKVFGREAHSERWHAQLIPTMRYKDESKRRGDIWRLIIVPERLDQSDLVWDDLCGTDVDTSRYAGIPANEFVFWHDEQAVELPAWKVKLERSGDDGSVDAGALVVQEATRAYPDL</sequence>
<dbReference type="InterPro" id="IPR058664">
    <property type="entry name" value="ARB_00930-like_C"/>
</dbReference>
<dbReference type="SUPFAM" id="SSF56601">
    <property type="entry name" value="beta-lactamase/transpeptidase-like"/>
    <property type="match status" value="1"/>
</dbReference>
<keyword evidence="2" id="KW-0732">Signal</keyword>
<dbReference type="InterPro" id="IPR001466">
    <property type="entry name" value="Beta-lactam-related"/>
</dbReference>
<dbReference type="Pfam" id="PF26335">
    <property type="entry name" value="ARB_00930_C"/>
    <property type="match status" value="1"/>
</dbReference>
<dbReference type="Proteomes" id="UP000033647">
    <property type="component" value="Unassembled WGS sequence"/>
</dbReference>
<evidence type="ECO:0000256" key="2">
    <source>
        <dbReference type="SAM" id="SignalP"/>
    </source>
</evidence>
<dbReference type="Gene3D" id="3.40.710.10">
    <property type="entry name" value="DD-peptidase/beta-lactamase superfamily"/>
    <property type="match status" value="1"/>
</dbReference>
<keyword evidence="6" id="KW-1185">Reference proteome</keyword>
<dbReference type="PANTHER" id="PTHR22935">
    <property type="entry name" value="PENICILLIN-BINDING PROTEIN"/>
    <property type="match status" value="1"/>
</dbReference>
<dbReference type="InterPro" id="IPR012338">
    <property type="entry name" value="Beta-lactam/transpept-like"/>
</dbReference>